<keyword evidence="3" id="KW-1185">Reference proteome</keyword>
<gene>
    <name evidence="2" type="ORF">AAFF_G00136710</name>
</gene>
<evidence type="ECO:0000313" key="2">
    <source>
        <dbReference type="EMBL" id="KAJ8417962.1"/>
    </source>
</evidence>
<dbReference type="Pfam" id="PF16589">
    <property type="entry name" value="BRCT_2"/>
    <property type="match status" value="1"/>
</dbReference>
<evidence type="ECO:0000313" key="3">
    <source>
        <dbReference type="Proteomes" id="UP001221898"/>
    </source>
</evidence>
<dbReference type="InterPro" id="IPR001357">
    <property type="entry name" value="BRCT_dom"/>
</dbReference>
<dbReference type="Gene3D" id="3.40.50.10190">
    <property type="entry name" value="BRCT domain"/>
    <property type="match status" value="1"/>
</dbReference>
<dbReference type="InterPro" id="IPR022047">
    <property type="entry name" value="Microcephalin-like"/>
</dbReference>
<dbReference type="InterPro" id="IPR036420">
    <property type="entry name" value="BRCT_dom_sf"/>
</dbReference>
<reference evidence="2" key="1">
    <citation type="journal article" date="2023" name="Science">
        <title>Genome structures resolve the early diversification of teleost fishes.</title>
        <authorList>
            <person name="Parey E."/>
            <person name="Louis A."/>
            <person name="Montfort J."/>
            <person name="Bouchez O."/>
            <person name="Roques C."/>
            <person name="Iampietro C."/>
            <person name="Lluch J."/>
            <person name="Castinel A."/>
            <person name="Donnadieu C."/>
            <person name="Desvignes T."/>
            <person name="Floi Bucao C."/>
            <person name="Jouanno E."/>
            <person name="Wen M."/>
            <person name="Mejri S."/>
            <person name="Dirks R."/>
            <person name="Jansen H."/>
            <person name="Henkel C."/>
            <person name="Chen W.J."/>
            <person name="Zahm M."/>
            <person name="Cabau C."/>
            <person name="Klopp C."/>
            <person name="Thompson A.W."/>
            <person name="Robinson-Rechavi M."/>
            <person name="Braasch I."/>
            <person name="Lecointre G."/>
            <person name="Bobe J."/>
            <person name="Postlethwait J.H."/>
            <person name="Berthelot C."/>
            <person name="Roest Crollius H."/>
            <person name="Guiguen Y."/>
        </authorList>
    </citation>
    <scope>NUCLEOTIDE SEQUENCE</scope>
    <source>
        <strain evidence="2">NC1722</strain>
    </source>
</reference>
<dbReference type="AlphaFoldDB" id="A0AAD7TBL9"/>
<accession>A0AAD7TBL9</accession>
<name>A0AAD7TBL9_9TELE</name>
<organism evidence="2 3">
    <name type="scientific">Aldrovandia affinis</name>
    <dbReference type="NCBI Taxonomy" id="143900"/>
    <lineage>
        <taxon>Eukaryota</taxon>
        <taxon>Metazoa</taxon>
        <taxon>Chordata</taxon>
        <taxon>Craniata</taxon>
        <taxon>Vertebrata</taxon>
        <taxon>Euteleostomi</taxon>
        <taxon>Actinopterygii</taxon>
        <taxon>Neopterygii</taxon>
        <taxon>Teleostei</taxon>
        <taxon>Notacanthiformes</taxon>
        <taxon>Halosauridae</taxon>
        <taxon>Aldrovandia</taxon>
    </lineage>
</organism>
<proteinExistence type="predicted"/>
<dbReference type="SUPFAM" id="SSF52113">
    <property type="entry name" value="BRCT domain"/>
    <property type="match status" value="1"/>
</dbReference>
<dbReference type="PANTHER" id="PTHR14625:SF3">
    <property type="entry name" value="MICROCEPHALIN"/>
    <property type="match status" value="1"/>
</dbReference>
<dbReference type="GO" id="GO:0000278">
    <property type="term" value="P:mitotic cell cycle"/>
    <property type="evidence" value="ECO:0007669"/>
    <property type="project" value="TreeGrafter"/>
</dbReference>
<feature type="domain" description="BRCT" evidence="1">
    <location>
        <begin position="1"/>
        <end position="72"/>
    </location>
</feature>
<dbReference type="PROSITE" id="PS50172">
    <property type="entry name" value="BRCT"/>
    <property type="match status" value="1"/>
</dbReference>
<protein>
    <recommendedName>
        <fullName evidence="1">BRCT domain-containing protein</fullName>
    </recommendedName>
</protein>
<dbReference type="PANTHER" id="PTHR14625">
    <property type="entry name" value="MICROCEPHALIN"/>
    <property type="match status" value="1"/>
</dbReference>
<sequence>MFVSPQSQPPPCSLIELIRLCGGTVCKTVRQAGICIGAHKGKKPQGIRSLSEQWVLDCLTHLKELPYENYDLDRRSE</sequence>
<dbReference type="EMBL" id="JAINUG010000002">
    <property type="protein sequence ID" value="KAJ8417962.1"/>
    <property type="molecule type" value="Genomic_DNA"/>
</dbReference>
<dbReference type="CDD" id="cd17751">
    <property type="entry name" value="BRCT_microcephalin_rpt3"/>
    <property type="match status" value="1"/>
</dbReference>
<dbReference type="Proteomes" id="UP001221898">
    <property type="component" value="Unassembled WGS sequence"/>
</dbReference>
<evidence type="ECO:0000259" key="1">
    <source>
        <dbReference type="PROSITE" id="PS50172"/>
    </source>
</evidence>
<comment type="caution">
    <text evidence="2">The sequence shown here is derived from an EMBL/GenBank/DDBJ whole genome shotgun (WGS) entry which is preliminary data.</text>
</comment>